<dbReference type="InterPro" id="IPR013096">
    <property type="entry name" value="Cupin_2"/>
</dbReference>
<dbReference type="EMBL" id="JAPNTZ010000005">
    <property type="protein sequence ID" value="MCY1139378.1"/>
    <property type="molecule type" value="Genomic_DNA"/>
</dbReference>
<dbReference type="CDD" id="cd00093">
    <property type="entry name" value="HTH_XRE"/>
    <property type="match status" value="1"/>
</dbReference>
<keyword evidence="1" id="KW-0238">DNA-binding</keyword>
<evidence type="ECO:0000259" key="2">
    <source>
        <dbReference type="PROSITE" id="PS50943"/>
    </source>
</evidence>
<dbReference type="Gene3D" id="2.60.120.10">
    <property type="entry name" value="Jelly Rolls"/>
    <property type="match status" value="1"/>
</dbReference>
<name>A0ABT4B181_9ACTN</name>
<evidence type="ECO:0000256" key="1">
    <source>
        <dbReference type="ARBA" id="ARBA00023125"/>
    </source>
</evidence>
<dbReference type="PANTHER" id="PTHR46797">
    <property type="entry name" value="HTH-TYPE TRANSCRIPTIONAL REGULATOR"/>
    <property type="match status" value="1"/>
</dbReference>
<proteinExistence type="predicted"/>
<evidence type="ECO:0000313" key="4">
    <source>
        <dbReference type="Proteomes" id="UP001151002"/>
    </source>
</evidence>
<dbReference type="SMART" id="SM00530">
    <property type="entry name" value="HTH_XRE"/>
    <property type="match status" value="1"/>
</dbReference>
<feature type="domain" description="HTH cro/C1-type" evidence="2">
    <location>
        <begin position="14"/>
        <end position="68"/>
    </location>
</feature>
<evidence type="ECO:0000313" key="3">
    <source>
        <dbReference type="EMBL" id="MCY1139378.1"/>
    </source>
</evidence>
<accession>A0ABT4B181</accession>
<gene>
    <name evidence="3" type="ORF">OWR29_15370</name>
</gene>
<dbReference type="Proteomes" id="UP001151002">
    <property type="component" value="Unassembled WGS sequence"/>
</dbReference>
<reference evidence="3" key="1">
    <citation type="submission" date="2022-11" db="EMBL/GenBank/DDBJ databases">
        <authorList>
            <person name="Somphong A."/>
            <person name="Phongsopitanun W."/>
        </authorList>
    </citation>
    <scope>NUCLEOTIDE SEQUENCE</scope>
    <source>
        <strain evidence="3">Pm04-4</strain>
    </source>
</reference>
<dbReference type="InterPro" id="IPR001387">
    <property type="entry name" value="Cro/C1-type_HTH"/>
</dbReference>
<keyword evidence="4" id="KW-1185">Reference proteome</keyword>
<protein>
    <submittedName>
        <fullName evidence="3">XRE family transcriptional regulator</fullName>
    </submittedName>
</protein>
<dbReference type="PANTHER" id="PTHR46797:SF1">
    <property type="entry name" value="METHYLPHOSPHONATE SYNTHASE"/>
    <property type="match status" value="1"/>
</dbReference>
<dbReference type="RefSeq" id="WP_267563496.1">
    <property type="nucleotide sequence ID" value="NZ_JAPNTZ010000005.1"/>
</dbReference>
<dbReference type="Pfam" id="PF13560">
    <property type="entry name" value="HTH_31"/>
    <property type="match status" value="1"/>
</dbReference>
<dbReference type="SUPFAM" id="SSF51182">
    <property type="entry name" value="RmlC-like cupins"/>
    <property type="match status" value="1"/>
</dbReference>
<dbReference type="CDD" id="cd02209">
    <property type="entry name" value="cupin_XRE_C"/>
    <property type="match status" value="1"/>
</dbReference>
<comment type="caution">
    <text evidence="3">The sequence shown here is derived from an EMBL/GenBank/DDBJ whole genome shotgun (WGS) entry which is preliminary data.</text>
</comment>
<dbReference type="Gene3D" id="1.10.260.40">
    <property type="entry name" value="lambda repressor-like DNA-binding domains"/>
    <property type="match status" value="1"/>
</dbReference>
<dbReference type="InterPro" id="IPR014710">
    <property type="entry name" value="RmlC-like_jellyroll"/>
</dbReference>
<dbReference type="PROSITE" id="PS50943">
    <property type="entry name" value="HTH_CROC1"/>
    <property type="match status" value="1"/>
</dbReference>
<organism evidence="3 4">
    <name type="scientific">Paractinoplanes pyxinae</name>
    <dbReference type="NCBI Taxonomy" id="2997416"/>
    <lineage>
        <taxon>Bacteria</taxon>
        <taxon>Bacillati</taxon>
        <taxon>Actinomycetota</taxon>
        <taxon>Actinomycetes</taxon>
        <taxon>Micromonosporales</taxon>
        <taxon>Micromonosporaceae</taxon>
        <taxon>Paractinoplanes</taxon>
    </lineage>
</organism>
<dbReference type="InterPro" id="IPR010982">
    <property type="entry name" value="Lambda_DNA-bd_dom_sf"/>
</dbReference>
<dbReference type="Pfam" id="PF07883">
    <property type="entry name" value="Cupin_2"/>
    <property type="match status" value="1"/>
</dbReference>
<dbReference type="InterPro" id="IPR011051">
    <property type="entry name" value="RmlC_Cupin_sf"/>
</dbReference>
<dbReference type="InterPro" id="IPR050807">
    <property type="entry name" value="TransReg_Diox_bact_type"/>
</dbReference>
<sequence>MAEIEISDVVRRRVREAGRARGWSLDALAARCHISASTLSRIETGRTRMDLDQLARLARALDVPATRLVQFDAAPLRPMPRQEAGLTTWLLSNDGGRRVSKMRITGERLGSPAVHRGQERLTVVSGVAVLRLGEQRIELGPGEVARFATSTPHFVSALGDAVDLISVHDGEPCSSGKA</sequence>